<dbReference type="Gene3D" id="1.25.40.290">
    <property type="entry name" value="ARM repeat domains"/>
    <property type="match status" value="1"/>
</dbReference>
<evidence type="ECO:0000313" key="2">
    <source>
        <dbReference type="Proteomes" id="UP000202440"/>
    </source>
</evidence>
<accession>A0A222FMP8</accession>
<dbReference type="InterPro" id="IPR016024">
    <property type="entry name" value="ARM-type_fold"/>
</dbReference>
<gene>
    <name evidence="1" type="ORF">CHH28_17190</name>
</gene>
<keyword evidence="2" id="KW-1185">Reference proteome</keyword>
<dbReference type="AlphaFoldDB" id="A0A222FMP8"/>
<sequence>MPEAFKEHFNADAVLQLAEQLQQVWHDFDQQGFIARVAPNLAPLELKQRSDLIRQSLHEFLPADFEQAVAILCSALAPKSPQGWQGSDAPGISGWMIMPVADYVAEHGQQQVELSLSALKQMTSRFSSEFAIRPFLQQHPQQTLSTLQQWLHDDDEHVRRLISEGTRPRLPWGVRLTQFIDEPSTMIPLLEALRDDPSDYVRRSVANHLNDIAKDHPELVAELSRCWSQGANEQRMRLLRHACRTLIKQGHQATLAVFGYGEPQLEGLAFTVTPARIRLGDSICLELTVSAAVEQSLVIDYAIHHQRANGTTRAKVFKWRQAQLSGGEEASWQKQHAIKPITTRNYYPGRHQVDVLINGQVMASAQFELQQ</sequence>
<dbReference type="RefSeq" id="WP_094061474.1">
    <property type="nucleotide sequence ID" value="NZ_CP022530.1"/>
</dbReference>
<dbReference type="KEGG" id="bsan:CHH28_17190"/>
<proteinExistence type="predicted"/>
<dbReference type="OrthoDB" id="9797162at2"/>
<dbReference type="Proteomes" id="UP000202440">
    <property type="component" value="Chromosome"/>
</dbReference>
<organism evidence="1 2">
    <name type="scientific">Bacterioplanes sanyensis</name>
    <dbReference type="NCBI Taxonomy" id="1249553"/>
    <lineage>
        <taxon>Bacteria</taxon>
        <taxon>Pseudomonadati</taxon>
        <taxon>Pseudomonadota</taxon>
        <taxon>Gammaproteobacteria</taxon>
        <taxon>Oceanospirillales</taxon>
        <taxon>Oceanospirillaceae</taxon>
        <taxon>Bacterioplanes</taxon>
    </lineage>
</organism>
<evidence type="ECO:0008006" key="3">
    <source>
        <dbReference type="Google" id="ProtNLM"/>
    </source>
</evidence>
<reference evidence="1 2" key="1">
    <citation type="submission" date="2017-07" db="EMBL/GenBank/DDBJ databases">
        <title>Annotated genome sequence of Bacterioplanes sanyensis isolated from Red Sea.</title>
        <authorList>
            <person name="Rehman Z.U."/>
        </authorList>
    </citation>
    <scope>NUCLEOTIDE SEQUENCE [LARGE SCALE GENOMIC DNA]</scope>
    <source>
        <strain evidence="1 2">NV9</strain>
    </source>
</reference>
<dbReference type="Pfam" id="PF08713">
    <property type="entry name" value="DNA_alkylation"/>
    <property type="match status" value="1"/>
</dbReference>
<dbReference type="SUPFAM" id="SSF48371">
    <property type="entry name" value="ARM repeat"/>
    <property type="match status" value="1"/>
</dbReference>
<name>A0A222FMP8_9GAMM</name>
<evidence type="ECO:0000313" key="1">
    <source>
        <dbReference type="EMBL" id="ASP40305.1"/>
    </source>
</evidence>
<protein>
    <recommendedName>
        <fullName evidence="3">DNA alkylation repair protein</fullName>
    </recommendedName>
</protein>
<dbReference type="InterPro" id="IPR014825">
    <property type="entry name" value="DNA_alkylation"/>
</dbReference>
<dbReference type="EMBL" id="CP022530">
    <property type="protein sequence ID" value="ASP40305.1"/>
    <property type="molecule type" value="Genomic_DNA"/>
</dbReference>